<feature type="compositionally biased region" description="Polar residues" evidence="2">
    <location>
        <begin position="233"/>
        <end position="242"/>
    </location>
</feature>
<dbReference type="InterPro" id="IPR054710">
    <property type="entry name" value="Tri101-like_N"/>
</dbReference>
<dbReference type="OrthoDB" id="1862401at2759"/>
<dbReference type="Pfam" id="PF22664">
    <property type="entry name" value="TRI-like_N"/>
    <property type="match status" value="1"/>
</dbReference>
<dbReference type="EMBL" id="MCFA01000146">
    <property type="protein sequence ID" value="ORY03472.1"/>
    <property type="molecule type" value="Genomic_DNA"/>
</dbReference>
<evidence type="ECO:0000313" key="4">
    <source>
        <dbReference type="EMBL" id="ORY03472.1"/>
    </source>
</evidence>
<sequence length="510" mass="55542">MGSTTVHIPLTPLDHAPPKNYSCSLSYLPLKPGVSPLQAFEVLREGLHRTFVQLPWLSGRVWPQSPDSPGYRPGQLEIQHEPVDINGTRPYQLKFNEIEGAETFEELKENAFPTDTFQDESVVWAPFMPDLTDGPEVLVAQANFIPGACVLTAGLFHAASDGVGGVTVFRLWADNCRDLQSGSDAPPVIAPGPEASDRSQVEKLWVKEWKSKSIDEINPLNWTLLGLAPPSSPADSAEQTNLETEADATTETQTEDISNGVPQKDGTSRLMKSAIFYVPPNKFSALQKECAQSGPGLSGTDAITALIWRCSLRARRAAALKVGKPIGDISDPEALAFLAMTVDGRTCFSESLPPNYLGNLTCINLCVIPLALLTADDTSMATIARVIRDGANSITQSNLLDAYALARNVSDFGELSLQNPSLDSTAMLVSPLLTYPTNSLCFGDDIFGNGGKLEALRMPMYSFNRMTRLSLVLPRLAAGGVEFLLNLFEEEMELLLRDPEFKKYAMFLTN</sequence>
<dbReference type="InterPro" id="IPR023213">
    <property type="entry name" value="CAT-like_dom_sf"/>
</dbReference>
<dbReference type="Gene3D" id="3.30.559.10">
    <property type="entry name" value="Chloramphenicol acetyltransferase-like domain"/>
    <property type="match status" value="2"/>
</dbReference>
<accession>A0A1Y1YZK4</accession>
<evidence type="ECO:0000256" key="2">
    <source>
        <dbReference type="SAM" id="MobiDB-lite"/>
    </source>
</evidence>
<proteinExistence type="predicted"/>
<dbReference type="Pfam" id="PF02458">
    <property type="entry name" value="Transferase"/>
    <property type="match status" value="1"/>
</dbReference>
<protein>
    <recommendedName>
        <fullName evidence="3">Trichothecene 3-O-acetyltransferase-like N-terminal domain-containing protein</fullName>
    </recommendedName>
</protein>
<evidence type="ECO:0000259" key="3">
    <source>
        <dbReference type="Pfam" id="PF22664"/>
    </source>
</evidence>
<keyword evidence="5" id="KW-1185">Reference proteome</keyword>
<dbReference type="PANTHER" id="PTHR31642">
    <property type="entry name" value="TRICHOTHECENE 3-O-ACETYLTRANSFERASE"/>
    <property type="match status" value="1"/>
</dbReference>
<evidence type="ECO:0000256" key="1">
    <source>
        <dbReference type="ARBA" id="ARBA00022679"/>
    </source>
</evidence>
<evidence type="ECO:0000313" key="5">
    <source>
        <dbReference type="Proteomes" id="UP000193144"/>
    </source>
</evidence>
<keyword evidence="1" id="KW-0808">Transferase</keyword>
<dbReference type="PANTHER" id="PTHR31642:SF310">
    <property type="entry name" value="FATTY ALCOHOL:CAFFEOYL-COA ACYLTRANSFERASE"/>
    <property type="match status" value="1"/>
</dbReference>
<feature type="compositionally biased region" description="Low complexity" evidence="2">
    <location>
        <begin position="247"/>
        <end position="256"/>
    </location>
</feature>
<comment type="caution">
    <text evidence="4">The sequence shown here is derived from an EMBL/GenBank/DDBJ whole genome shotgun (WGS) entry which is preliminary data.</text>
</comment>
<dbReference type="STRING" id="1231657.A0A1Y1YZK4"/>
<name>A0A1Y1YZK4_9PLEO</name>
<organism evidence="4 5">
    <name type="scientific">Clohesyomyces aquaticus</name>
    <dbReference type="NCBI Taxonomy" id="1231657"/>
    <lineage>
        <taxon>Eukaryota</taxon>
        <taxon>Fungi</taxon>
        <taxon>Dikarya</taxon>
        <taxon>Ascomycota</taxon>
        <taxon>Pezizomycotina</taxon>
        <taxon>Dothideomycetes</taxon>
        <taxon>Pleosporomycetidae</taxon>
        <taxon>Pleosporales</taxon>
        <taxon>Lindgomycetaceae</taxon>
        <taxon>Clohesyomyces</taxon>
    </lineage>
</organism>
<dbReference type="InterPro" id="IPR050317">
    <property type="entry name" value="Plant_Fungal_Acyltransferase"/>
</dbReference>
<reference evidence="4 5" key="1">
    <citation type="submission" date="2016-07" db="EMBL/GenBank/DDBJ databases">
        <title>Pervasive Adenine N6-methylation of Active Genes in Fungi.</title>
        <authorList>
            <consortium name="DOE Joint Genome Institute"/>
            <person name="Mondo S.J."/>
            <person name="Dannebaum R.O."/>
            <person name="Kuo R.C."/>
            <person name="Labutti K."/>
            <person name="Haridas S."/>
            <person name="Kuo A."/>
            <person name="Salamov A."/>
            <person name="Ahrendt S.R."/>
            <person name="Lipzen A."/>
            <person name="Sullivan W."/>
            <person name="Andreopoulos W.B."/>
            <person name="Clum A."/>
            <person name="Lindquist E."/>
            <person name="Daum C."/>
            <person name="Ramamoorthy G.K."/>
            <person name="Gryganskyi A."/>
            <person name="Culley D."/>
            <person name="Magnuson J.K."/>
            <person name="James T.Y."/>
            <person name="O'Malley M.A."/>
            <person name="Stajich J.E."/>
            <person name="Spatafora J.W."/>
            <person name="Visel A."/>
            <person name="Grigoriev I.V."/>
        </authorList>
    </citation>
    <scope>NUCLEOTIDE SEQUENCE [LARGE SCALE GENOMIC DNA]</scope>
    <source>
        <strain evidence="4 5">CBS 115471</strain>
    </source>
</reference>
<dbReference type="GO" id="GO:0016747">
    <property type="term" value="F:acyltransferase activity, transferring groups other than amino-acyl groups"/>
    <property type="evidence" value="ECO:0007669"/>
    <property type="project" value="TreeGrafter"/>
</dbReference>
<feature type="domain" description="Trichothecene 3-O-acetyltransferase-like N-terminal" evidence="3">
    <location>
        <begin position="38"/>
        <end position="176"/>
    </location>
</feature>
<dbReference type="AlphaFoldDB" id="A0A1Y1YZK4"/>
<gene>
    <name evidence="4" type="ORF">BCR34DRAFT_573489</name>
</gene>
<dbReference type="Proteomes" id="UP000193144">
    <property type="component" value="Unassembled WGS sequence"/>
</dbReference>
<feature type="region of interest" description="Disordered" evidence="2">
    <location>
        <begin position="228"/>
        <end position="264"/>
    </location>
</feature>